<dbReference type="PANTHER" id="PTHR48081">
    <property type="entry name" value="AB HYDROLASE SUPERFAMILY PROTEIN C4A8.06C"/>
    <property type="match status" value="1"/>
</dbReference>
<gene>
    <name evidence="5" type="ORF">KEG57_39615</name>
</gene>
<dbReference type="AlphaFoldDB" id="A0A9X4AVV6"/>
<protein>
    <submittedName>
        <fullName evidence="5">Alpha/beta hydrolase</fullName>
    </submittedName>
</protein>
<dbReference type="InterPro" id="IPR002168">
    <property type="entry name" value="Lipase_GDXG_HIS_AS"/>
</dbReference>
<proteinExistence type="inferred from homology"/>
<dbReference type="GO" id="GO:0016787">
    <property type="term" value="F:hydrolase activity"/>
    <property type="evidence" value="ECO:0007669"/>
    <property type="project" value="UniProtKB-KW"/>
</dbReference>
<dbReference type="EMBL" id="JAGTJJ010000042">
    <property type="protein sequence ID" value="MDC3986648.1"/>
    <property type="molecule type" value="Genomic_DNA"/>
</dbReference>
<evidence type="ECO:0000256" key="1">
    <source>
        <dbReference type="ARBA" id="ARBA00010515"/>
    </source>
</evidence>
<evidence type="ECO:0000256" key="3">
    <source>
        <dbReference type="PROSITE-ProRule" id="PRU10038"/>
    </source>
</evidence>
<comment type="similarity">
    <text evidence="1">Belongs to the 'GDXG' lipolytic enzyme family.</text>
</comment>
<evidence type="ECO:0000259" key="4">
    <source>
        <dbReference type="Pfam" id="PF07859"/>
    </source>
</evidence>
<sequence length="294" mass="31438">MEHPGLAELITFLRSNPPKSPAPADMRAWFAAILQSTPVPSEARLERSTCDVPAYFITPPGADTSRVIFYLHGGAYILGSSETHLETVFRLAKCAGVRALSVDYRLAPEHAWPACREDAVAAYRWLLAQDVAPSRIALAGDSAGGGLTLSTLLALRDAGLPMPGCAAFFSPWVDFTASGDSTKTNAEIDPLVDPRGLAMMAGAVLQGNDPAKSSPLFADLHGLPPLFVQVGTAEVLLDDSRRLVDKVKAAGGEAVLDVWEHMIHGFQAFPTYLPEAISSTERAADFLRARLSRA</sequence>
<dbReference type="PANTHER" id="PTHR48081:SF8">
    <property type="entry name" value="ALPHA_BETA HYDROLASE FOLD-3 DOMAIN-CONTAINING PROTEIN-RELATED"/>
    <property type="match status" value="1"/>
</dbReference>
<reference evidence="5 6" key="1">
    <citation type="submission" date="2021-04" db="EMBL/GenBank/DDBJ databases">
        <title>Genome analysis of Polyangium sp.</title>
        <authorList>
            <person name="Li Y."/>
            <person name="Wang J."/>
        </authorList>
    </citation>
    <scope>NUCLEOTIDE SEQUENCE [LARGE SCALE GENOMIC DNA]</scope>
    <source>
        <strain evidence="5 6">SDU14</strain>
    </source>
</reference>
<accession>A0A9X4AVV6</accession>
<keyword evidence="2 5" id="KW-0378">Hydrolase</keyword>
<evidence type="ECO:0000313" key="5">
    <source>
        <dbReference type="EMBL" id="MDC3986648.1"/>
    </source>
</evidence>
<dbReference type="PROSITE" id="PS01174">
    <property type="entry name" value="LIPASE_GDXG_SER"/>
    <property type="match status" value="1"/>
</dbReference>
<organism evidence="5 6">
    <name type="scientific">Polyangium jinanense</name>
    <dbReference type="NCBI Taxonomy" id="2829994"/>
    <lineage>
        <taxon>Bacteria</taxon>
        <taxon>Pseudomonadati</taxon>
        <taxon>Myxococcota</taxon>
        <taxon>Polyangia</taxon>
        <taxon>Polyangiales</taxon>
        <taxon>Polyangiaceae</taxon>
        <taxon>Polyangium</taxon>
    </lineage>
</organism>
<dbReference type="SUPFAM" id="SSF53474">
    <property type="entry name" value="alpha/beta-Hydrolases"/>
    <property type="match status" value="1"/>
</dbReference>
<feature type="active site" evidence="3">
    <location>
        <position position="142"/>
    </location>
</feature>
<dbReference type="Proteomes" id="UP001151081">
    <property type="component" value="Unassembled WGS sequence"/>
</dbReference>
<dbReference type="InterPro" id="IPR029058">
    <property type="entry name" value="AB_hydrolase_fold"/>
</dbReference>
<dbReference type="Pfam" id="PF07859">
    <property type="entry name" value="Abhydrolase_3"/>
    <property type="match status" value="1"/>
</dbReference>
<keyword evidence="6" id="KW-1185">Reference proteome</keyword>
<dbReference type="InterPro" id="IPR013094">
    <property type="entry name" value="AB_hydrolase_3"/>
</dbReference>
<dbReference type="InterPro" id="IPR050300">
    <property type="entry name" value="GDXG_lipolytic_enzyme"/>
</dbReference>
<feature type="domain" description="Alpha/beta hydrolase fold-3" evidence="4">
    <location>
        <begin position="68"/>
        <end position="267"/>
    </location>
</feature>
<dbReference type="Gene3D" id="3.40.50.1820">
    <property type="entry name" value="alpha/beta hydrolase"/>
    <property type="match status" value="1"/>
</dbReference>
<dbReference type="RefSeq" id="WP_272422464.1">
    <property type="nucleotide sequence ID" value="NZ_JAGTJJ010000042.1"/>
</dbReference>
<name>A0A9X4AVV6_9BACT</name>
<evidence type="ECO:0000256" key="2">
    <source>
        <dbReference type="ARBA" id="ARBA00022801"/>
    </source>
</evidence>
<dbReference type="PROSITE" id="PS01173">
    <property type="entry name" value="LIPASE_GDXG_HIS"/>
    <property type="match status" value="1"/>
</dbReference>
<evidence type="ECO:0000313" key="6">
    <source>
        <dbReference type="Proteomes" id="UP001151081"/>
    </source>
</evidence>
<dbReference type="InterPro" id="IPR033140">
    <property type="entry name" value="Lipase_GDXG_put_SER_AS"/>
</dbReference>
<comment type="caution">
    <text evidence="5">The sequence shown here is derived from an EMBL/GenBank/DDBJ whole genome shotgun (WGS) entry which is preliminary data.</text>
</comment>